<dbReference type="CDD" id="cd05325">
    <property type="entry name" value="carb_red_sniffer_like_SDR_c"/>
    <property type="match status" value="1"/>
</dbReference>
<dbReference type="Gene3D" id="3.40.50.720">
    <property type="entry name" value="NAD(P)-binding Rossmann-like Domain"/>
    <property type="match status" value="1"/>
</dbReference>
<dbReference type="Proteomes" id="UP000192907">
    <property type="component" value="Unassembled WGS sequence"/>
</dbReference>
<dbReference type="STRING" id="1513793.SAMN06296036_104273"/>
<dbReference type="InterPro" id="IPR002347">
    <property type="entry name" value="SDR_fam"/>
</dbReference>
<dbReference type="InterPro" id="IPR036291">
    <property type="entry name" value="NAD(P)-bd_dom_sf"/>
</dbReference>
<evidence type="ECO:0000313" key="2">
    <source>
        <dbReference type="Proteomes" id="UP000192907"/>
    </source>
</evidence>
<dbReference type="InterPro" id="IPR051468">
    <property type="entry name" value="Fungal_SecMetab_SDRs"/>
</dbReference>
<dbReference type="OrthoDB" id="5786478at2"/>
<evidence type="ECO:0000313" key="1">
    <source>
        <dbReference type="EMBL" id="SMF08164.1"/>
    </source>
</evidence>
<accession>A0A1Y6BHS6</accession>
<dbReference type="GO" id="GO:0005737">
    <property type="term" value="C:cytoplasm"/>
    <property type="evidence" value="ECO:0007669"/>
    <property type="project" value="TreeGrafter"/>
</dbReference>
<proteinExistence type="predicted"/>
<dbReference type="GO" id="GO:0016491">
    <property type="term" value="F:oxidoreductase activity"/>
    <property type="evidence" value="ECO:0007669"/>
    <property type="project" value="TreeGrafter"/>
</dbReference>
<dbReference type="EMBL" id="FWZT01000004">
    <property type="protein sequence ID" value="SMF08164.1"/>
    <property type="molecule type" value="Genomic_DNA"/>
</dbReference>
<dbReference type="SUPFAM" id="SSF51735">
    <property type="entry name" value="NAD(P)-binding Rossmann-fold domains"/>
    <property type="match status" value="1"/>
</dbReference>
<keyword evidence="2" id="KW-1185">Reference proteome</keyword>
<reference evidence="2" key="1">
    <citation type="submission" date="2017-04" db="EMBL/GenBank/DDBJ databases">
        <authorList>
            <person name="Varghese N."/>
            <person name="Submissions S."/>
        </authorList>
    </citation>
    <scope>NUCLEOTIDE SEQUENCE [LARGE SCALE GENOMIC DNA]</scope>
    <source>
        <strain evidence="2">RKEM611</strain>
    </source>
</reference>
<dbReference type="PANTHER" id="PTHR43544">
    <property type="entry name" value="SHORT-CHAIN DEHYDROGENASE/REDUCTASE"/>
    <property type="match status" value="1"/>
</dbReference>
<dbReference type="AlphaFoldDB" id="A0A1Y6BHS6"/>
<dbReference type="Pfam" id="PF00106">
    <property type="entry name" value="adh_short"/>
    <property type="match status" value="1"/>
</dbReference>
<dbReference type="PANTHER" id="PTHR43544:SF12">
    <property type="entry name" value="NAD(P)-BINDING ROSSMANN-FOLD SUPERFAMILY PROTEIN"/>
    <property type="match status" value="1"/>
</dbReference>
<name>A0A1Y6BHS6_9BACT</name>
<protein>
    <submittedName>
        <fullName evidence="1">NAD(P)-dependent dehydrogenase, short-chain alcohol dehydrogenase family</fullName>
    </submittedName>
</protein>
<gene>
    <name evidence="1" type="ORF">SAMN06296036_104273</name>
</gene>
<dbReference type="PRINTS" id="PR00081">
    <property type="entry name" value="GDHRDH"/>
</dbReference>
<organism evidence="1 2">
    <name type="scientific">Pseudobacteriovorax antillogorgiicola</name>
    <dbReference type="NCBI Taxonomy" id="1513793"/>
    <lineage>
        <taxon>Bacteria</taxon>
        <taxon>Pseudomonadati</taxon>
        <taxon>Bdellovibrionota</taxon>
        <taxon>Oligoflexia</taxon>
        <taxon>Oligoflexales</taxon>
        <taxon>Pseudobacteriovoracaceae</taxon>
        <taxon>Pseudobacteriovorax</taxon>
    </lineage>
</organism>
<dbReference type="RefSeq" id="WP_132316522.1">
    <property type="nucleotide sequence ID" value="NZ_FWZT01000004.1"/>
</dbReference>
<sequence>MNKFNLPKIHSTLIIGAGHGIGLSLVESLLDRAPEARIFASYRDATRSNKLMALAKQFSSRLKTYQWDPNSENNYKSFAEKIEAETQHIDLLINSIGFLHNSEFKPEKSLRDVNMDQLMESFRVNSVVTPLLARYFFHLLRHDQQSCFASISAKVGSIEDNQLGGWYGYRASKAALNMFLKNISLEFKRRNCNTSVLSIHPGTTITELSEPFIARTKLKLHKPEETATNILNVIDREAATGSGKFFSWDGKELPW</sequence>